<name>A0AAU9E9S4_9BACT</name>
<dbReference type="GO" id="GO:0043565">
    <property type="term" value="F:sequence-specific DNA binding"/>
    <property type="evidence" value="ECO:0007669"/>
    <property type="project" value="InterPro"/>
</dbReference>
<dbReference type="InterPro" id="IPR027417">
    <property type="entry name" value="P-loop_NTPase"/>
</dbReference>
<dbReference type="AlphaFoldDB" id="A0AAU9E9S4"/>
<reference evidence="7" key="1">
    <citation type="journal article" date="2023" name="Arch. Microbiol.">
        <title>Desulfoferula mesophilus gen. nov. sp. nov., a mesophilic sulfate-reducing bacterium isolated from a brackish lake sediment.</title>
        <authorList>
            <person name="Watanabe T."/>
            <person name="Yabe T."/>
            <person name="Tsuji J.M."/>
            <person name="Fukui M."/>
        </authorList>
    </citation>
    <scope>NUCLEOTIDE SEQUENCE [LARGE SCALE GENOMIC DNA]</scope>
    <source>
        <strain evidence="7">12FAK</strain>
    </source>
</reference>
<organism evidence="6 7">
    <name type="scientific">Desulfoferula mesophila</name>
    <dbReference type="NCBI Taxonomy" id="3058419"/>
    <lineage>
        <taxon>Bacteria</taxon>
        <taxon>Pseudomonadati</taxon>
        <taxon>Thermodesulfobacteriota</taxon>
        <taxon>Desulfarculia</taxon>
        <taxon>Desulfarculales</taxon>
        <taxon>Desulfarculaceae</taxon>
        <taxon>Desulfoferula</taxon>
    </lineage>
</organism>
<protein>
    <submittedName>
        <fullName evidence="6">Nif-specific regulatory protein</fullName>
    </submittedName>
</protein>
<evidence type="ECO:0000259" key="5">
    <source>
        <dbReference type="PROSITE" id="PS50045"/>
    </source>
</evidence>
<dbReference type="PRINTS" id="PR01590">
    <property type="entry name" value="HTHFIS"/>
</dbReference>
<dbReference type="Pfam" id="PF02954">
    <property type="entry name" value="HTH_8"/>
    <property type="match status" value="1"/>
</dbReference>
<dbReference type="InterPro" id="IPR002197">
    <property type="entry name" value="HTH_Fis"/>
</dbReference>
<dbReference type="Pfam" id="PF00158">
    <property type="entry name" value="Sigma54_activat"/>
    <property type="match status" value="1"/>
</dbReference>
<keyword evidence="2" id="KW-0067">ATP-binding</keyword>
<dbReference type="GO" id="GO:0005524">
    <property type="term" value="F:ATP binding"/>
    <property type="evidence" value="ECO:0007669"/>
    <property type="project" value="UniProtKB-KW"/>
</dbReference>
<sequence length="460" mass="50087">MPSQQECQAVLDMASLVEKALDLESVLEGILLRLDQALDLRGARFWLWEAGDAPWVATGLGQDHDLGPDAVNQSLVIGAPLLPLGRESGRLVAALRDNEPDQISARRLVNAAAQLASSVLALHRDLSLRRHTGENAAELDPTATHLFLAGQSEAMVRAQELISKAAPSEATVLLLGPLGVGKALAAQVVHRLSQRREGPLLHLDCAAWGPAELERRLFGRPTGSGSSADSLLEQATGGTLYLQEVGSLSLPLQAKLLQVLQEGEYEPAGGGDIRHAQVRVVASSTKDLERNVAQGSFRQDLFYRLGVMPIHLPPLRQRREDVSLLAEYFLGRNREQQAPHLNPQAQSVLTHYAWPGNVAELENLCGRLALLTNAPEIGLDDLPSFLFYREAAGSQEQQLSRLEEIERQEVVAALERNNWVQSHAAAELGLTLRQIGYRVKKFGLEGAIKKGRSRAQSATL</sequence>
<dbReference type="Pfam" id="PF25601">
    <property type="entry name" value="AAA_lid_14"/>
    <property type="match status" value="1"/>
</dbReference>
<keyword evidence="4" id="KW-0804">Transcription</keyword>
<dbReference type="SUPFAM" id="SSF52540">
    <property type="entry name" value="P-loop containing nucleoside triphosphate hydrolases"/>
    <property type="match status" value="1"/>
</dbReference>
<dbReference type="GO" id="GO:0006355">
    <property type="term" value="P:regulation of DNA-templated transcription"/>
    <property type="evidence" value="ECO:0007669"/>
    <property type="project" value="InterPro"/>
</dbReference>
<evidence type="ECO:0000256" key="4">
    <source>
        <dbReference type="ARBA" id="ARBA00023163"/>
    </source>
</evidence>
<dbReference type="PROSITE" id="PS50045">
    <property type="entry name" value="SIGMA54_INTERACT_4"/>
    <property type="match status" value="1"/>
</dbReference>
<dbReference type="Proteomes" id="UP001366166">
    <property type="component" value="Chromosome"/>
</dbReference>
<keyword evidence="3" id="KW-0805">Transcription regulation</keyword>
<dbReference type="Gene3D" id="3.40.50.300">
    <property type="entry name" value="P-loop containing nucleotide triphosphate hydrolases"/>
    <property type="match status" value="1"/>
</dbReference>
<dbReference type="EMBL" id="AP028679">
    <property type="protein sequence ID" value="BEQ13846.1"/>
    <property type="molecule type" value="Genomic_DNA"/>
</dbReference>
<feature type="domain" description="Sigma-54 factor interaction" evidence="5">
    <location>
        <begin position="148"/>
        <end position="370"/>
    </location>
</feature>
<dbReference type="SUPFAM" id="SSF46689">
    <property type="entry name" value="Homeodomain-like"/>
    <property type="match status" value="1"/>
</dbReference>
<dbReference type="CDD" id="cd00009">
    <property type="entry name" value="AAA"/>
    <property type="match status" value="1"/>
</dbReference>
<evidence type="ECO:0000313" key="7">
    <source>
        <dbReference type="Proteomes" id="UP001366166"/>
    </source>
</evidence>
<proteinExistence type="predicted"/>
<dbReference type="Gene3D" id="1.10.8.60">
    <property type="match status" value="1"/>
</dbReference>
<evidence type="ECO:0000256" key="3">
    <source>
        <dbReference type="ARBA" id="ARBA00023015"/>
    </source>
</evidence>
<gene>
    <name evidence="6" type="primary">nifA-2</name>
    <name evidence="6" type="ORF">FAK_09120</name>
</gene>
<dbReference type="InterPro" id="IPR009057">
    <property type="entry name" value="Homeodomain-like_sf"/>
</dbReference>
<accession>A0AAU9E9S4</accession>
<keyword evidence="7" id="KW-1185">Reference proteome</keyword>
<dbReference type="PANTHER" id="PTHR32071">
    <property type="entry name" value="TRANSCRIPTIONAL REGULATORY PROTEIN"/>
    <property type="match status" value="1"/>
</dbReference>
<dbReference type="InterPro" id="IPR002078">
    <property type="entry name" value="Sigma_54_int"/>
</dbReference>
<dbReference type="Gene3D" id="1.10.10.60">
    <property type="entry name" value="Homeodomain-like"/>
    <property type="match status" value="1"/>
</dbReference>
<dbReference type="KEGG" id="dmp:FAK_09120"/>
<evidence type="ECO:0000313" key="6">
    <source>
        <dbReference type="EMBL" id="BEQ13846.1"/>
    </source>
</evidence>
<evidence type="ECO:0000256" key="2">
    <source>
        <dbReference type="ARBA" id="ARBA00022840"/>
    </source>
</evidence>
<evidence type="ECO:0000256" key="1">
    <source>
        <dbReference type="ARBA" id="ARBA00022741"/>
    </source>
</evidence>
<keyword evidence="1" id="KW-0547">Nucleotide-binding</keyword>
<dbReference type="InterPro" id="IPR058031">
    <property type="entry name" value="AAA_lid_NorR"/>
</dbReference>